<evidence type="ECO:0000259" key="6">
    <source>
        <dbReference type="PROSITE" id="PS50887"/>
    </source>
</evidence>
<comment type="caution">
    <text evidence="7">The sequence shown here is derived from an EMBL/GenBank/DDBJ whole genome shotgun (WGS) entry which is preliminary data.</text>
</comment>
<gene>
    <name evidence="7" type="ORF">A1355_18235</name>
</gene>
<dbReference type="InterPro" id="IPR001633">
    <property type="entry name" value="EAL_dom"/>
</dbReference>
<dbReference type="GO" id="GO:0071732">
    <property type="term" value="P:cellular response to nitric oxide"/>
    <property type="evidence" value="ECO:0007669"/>
    <property type="project" value="UniProtKB-ARBA"/>
</dbReference>
<dbReference type="PROSITE" id="PS50887">
    <property type="entry name" value="GGDEF"/>
    <property type="match status" value="1"/>
</dbReference>
<comment type="catalytic activity">
    <reaction evidence="4">
        <text>3',3'-c-di-GMP + H2O = 5'-phosphoguanylyl(3'-&gt;5')guanosine + H(+)</text>
        <dbReference type="Rhea" id="RHEA:24902"/>
        <dbReference type="ChEBI" id="CHEBI:15377"/>
        <dbReference type="ChEBI" id="CHEBI:15378"/>
        <dbReference type="ChEBI" id="CHEBI:58754"/>
        <dbReference type="ChEBI" id="CHEBI:58805"/>
        <dbReference type="EC" id="3.1.4.52"/>
    </reaction>
    <physiologicalReaction direction="left-to-right" evidence="4">
        <dbReference type="Rhea" id="RHEA:24903"/>
    </physiologicalReaction>
</comment>
<evidence type="ECO:0000256" key="2">
    <source>
        <dbReference type="ARBA" id="ARBA00012282"/>
    </source>
</evidence>
<dbReference type="PANTHER" id="PTHR44757">
    <property type="entry name" value="DIGUANYLATE CYCLASE DGCP"/>
    <property type="match status" value="1"/>
</dbReference>
<protein>
    <recommendedName>
        <fullName evidence="2">cyclic-guanylate-specific phosphodiesterase</fullName>
        <ecNumber evidence="2">3.1.4.52</ecNumber>
    </recommendedName>
</protein>
<dbReference type="InterPro" id="IPR035919">
    <property type="entry name" value="EAL_sf"/>
</dbReference>
<evidence type="ECO:0000256" key="3">
    <source>
        <dbReference type="ARBA" id="ARBA00022636"/>
    </source>
</evidence>
<evidence type="ECO:0000259" key="5">
    <source>
        <dbReference type="PROSITE" id="PS50883"/>
    </source>
</evidence>
<dbReference type="Pfam" id="PF00990">
    <property type="entry name" value="GGDEF"/>
    <property type="match status" value="1"/>
</dbReference>
<dbReference type="InterPro" id="IPR046342">
    <property type="entry name" value="CBS_dom_sf"/>
</dbReference>
<dbReference type="FunFam" id="3.20.20.450:FF:000001">
    <property type="entry name" value="Cyclic di-GMP phosphodiesterase yahA"/>
    <property type="match status" value="1"/>
</dbReference>
<dbReference type="PANTHER" id="PTHR44757:SF2">
    <property type="entry name" value="BIOFILM ARCHITECTURE MAINTENANCE PROTEIN MBAA"/>
    <property type="match status" value="1"/>
</dbReference>
<feature type="domain" description="EAL" evidence="5">
    <location>
        <begin position="343"/>
        <end position="597"/>
    </location>
</feature>
<dbReference type="InterPro" id="IPR000160">
    <property type="entry name" value="GGDEF_dom"/>
</dbReference>
<dbReference type="Pfam" id="PF00571">
    <property type="entry name" value="CBS"/>
    <property type="match status" value="1"/>
</dbReference>
<dbReference type="AlphaFoldDB" id="A0A177PAF7"/>
<dbReference type="SUPFAM" id="SSF141868">
    <property type="entry name" value="EAL domain-like"/>
    <property type="match status" value="1"/>
</dbReference>
<dbReference type="EMBL" id="LUUK01000021">
    <property type="protein sequence ID" value="OAI27327.1"/>
    <property type="molecule type" value="Genomic_DNA"/>
</dbReference>
<dbReference type="EC" id="3.1.4.52" evidence="2"/>
<dbReference type="Gene3D" id="3.30.70.270">
    <property type="match status" value="1"/>
</dbReference>
<dbReference type="Gene3D" id="3.10.580.10">
    <property type="entry name" value="CBS-domain"/>
    <property type="match status" value="1"/>
</dbReference>
<dbReference type="CDD" id="cd01949">
    <property type="entry name" value="GGDEF"/>
    <property type="match status" value="1"/>
</dbReference>
<name>A0A177PAF7_9GAMM</name>
<dbReference type="STRING" id="702114.A1355_18235"/>
<accession>A0A177PAF7</accession>
<comment type="cofactor">
    <cofactor evidence="1">
        <name>Mg(2+)</name>
        <dbReference type="ChEBI" id="CHEBI:18420"/>
    </cofactor>
</comment>
<dbReference type="RefSeq" id="WP_064024441.1">
    <property type="nucleotide sequence ID" value="NZ_LUUK01000021.1"/>
</dbReference>
<dbReference type="InterPro" id="IPR029787">
    <property type="entry name" value="Nucleotide_cyclase"/>
</dbReference>
<dbReference type="InterPro" id="IPR052155">
    <property type="entry name" value="Biofilm_reg_signaling"/>
</dbReference>
<dbReference type="Pfam" id="PF00563">
    <property type="entry name" value="EAL"/>
    <property type="match status" value="1"/>
</dbReference>
<evidence type="ECO:0000256" key="4">
    <source>
        <dbReference type="ARBA" id="ARBA00051114"/>
    </source>
</evidence>
<organism evidence="7 8">
    <name type="scientific">Methylomonas koyamae</name>
    <dbReference type="NCBI Taxonomy" id="702114"/>
    <lineage>
        <taxon>Bacteria</taxon>
        <taxon>Pseudomonadati</taxon>
        <taxon>Pseudomonadota</taxon>
        <taxon>Gammaproteobacteria</taxon>
        <taxon>Methylococcales</taxon>
        <taxon>Methylococcaceae</taxon>
        <taxon>Methylomonas</taxon>
    </lineage>
</organism>
<dbReference type="InterPro" id="IPR043128">
    <property type="entry name" value="Rev_trsase/Diguanyl_cyclase"/>
</dbReference>
<dbReference type="SUPFAM" id="SSF55073">
    <property type="entry name" value="Nucleotide cyclase"/>
    <property type="match status" value="1"/>
</dbReference>
<dbReference type="Proteomes" id="UP000077628">
    <property type="component" value="Unassembled WGS sequence"/>
</dbReference>
<dbReference type="GO" id="GO:0071111">
    <property type="term" value="F:cyclic-guanylate-specific phosphodiesterase activity"/>
    <property type="evidence" value="ECO:0007669"/>
    <property type="project" value="UniProtKB-EC"/>
</dbReference>
<dbReference type="SMART" id="SM00267">
    <property type="entry name" value="GGDEF"/>
    <property type="match status" value="1"/>
</dbReference>
<dbReference type="InterPro" id="IPR000644">
    <property type="entry name" value="CBS_dom"/>
</dbReference>
<feature type="domain" description="GGDEF" evidence="6">
    <location>
        <begin position="201"/>
        <end position="334"/>
    </location>
</feature>
<dbReference type="Gene3D" id="3.20.20.450">
    <property type="entry name" value="EAL domain"/>
    <property type="match status" value="1"/>
</dbReference>
<keyword evidence="3" id="KW-0973">c-di-GMP</keyword>
<dbReference type="SMART" id="SM00052">
    <property type="entry name" value="EAL"/>
    <property type="match status" value="1"/>
</dbReference>
<dbReference type="FunFam" id="3.30.70.270:FF:000001">
    <property type="entry name" value="Diguanylate cyclase domain protein"/>
    <property type="match status" value="1"/>
</dbReference>
<evidence type="ECO:0000313" key="7">
    <source>
        <dbReference type="EMBL" id="OAI27327.1"/>
    </source>
</evidence>
<dbReference type="SUPFAM" id="SSF54631">
    <property type="entry name" value="CBS-domain pair"/>
    <property type="match status" value="1"/>
</dbReference>
<dbReference type="OrthoDB" id="9799509at2"/>
<keyword evidence="8" id="KW-1185">Reference proteome</keyword>
<dbReference type="CDD" id="cd01948">
    <property type="entry name" value="EAL"/>
    <property type="match status" value="1"/>
</dbReference>
<sequence>MLFPIHSIELALNDARKHRQDQTLDETPGQTATVKRLLSHVEPIAWNSRCVDVLDHFIRHEDLPAVAIVDAEQMPVGIMDRGRIIEIFLRPFARDLLYKKRIAEIMDANPIVVDINAGIDDVARIIIDAGMRHMVNGFIILRDGAYAGMATGHALLEEITQRKQRDLYLLAHYDQLTGLPNRLLFKDRLETACRGALRGGRMLGLIFVDLDRFKYINDSLGHSVGDRLLQTVAERLTQCVRHSDTVSRLGGDEFVIILPNLDGETAATTVADHIVAALDQPMPVYDHALQVTASMGIVLYPLHDSSAEGLIRKADAAMYQAKQLGRNRYALYSEHFDDGLRERMLLEAELRGALGNGEFSLHYQPQIQLSDQRVVGVEALLRWQHATLGAISPAEFIPIAEETGQIHDIGDWVLRQACRQHLSWIAAGLPALRMSVNISAKQFEQPGFAGRVAQLIAETGMIPEHLELELTEGAVMTHADRAAQTLGELRSLGVKLAIDDFGTGYSSLSYLRTFPINKIKIDQSFIRDIENTPANEAIVKAIIALGNSLGLETIAEGVENLAELECVKSHQCHEVQGYHFARPLAPGDFVTWHREFLGTAAA</sequence>
<dbReference type="NCBIfam" id="TIGR00254">
    <property type="entry name" value="GGDEF"/>
    <property type="match status" value="1"/>
</dbReference>
<evidence type="ECO:0000256" key="1">
    <source>
        <dbReference type="ARBA" id="ARBA00001946"/>
    </source>
</evidence>
<reference evidence="8" key="1">
    <citation type="submission" date="2016-03" db="EMBL/GenBank/DDBJ databases">
        <authorList>
            <person name="Heylen K."/>
            <person name="De Vos P."/>
            <person name="Vekeman B."/>
        </authorList>
    </citation>
    <scope>NUCLEOTIDE SEQUENCE [LARGE SCALE GENOMIC DNA]</scope>
    <source>
        <strain evidence="8">R-45383</strain>
    </source>
</reference>
<evidence type="ECO:0000313" key="8">
    <source>
        <dbReference type="Proteomes" id="UP000077628"/>
    </source>
</evidence>
<dbReference type="PROSITE" id="PS50883">
    <property type="entry name" value="EAL"/>
    <property type="match status" value="1"/>
</dbReference>
<proteinExistence type="predicted"/>